<evidence type="ECO:0000313" key="3">
    <source>
        <dbReference type="Proteomes" id="UP000467840"/>
    </source>
</evidence>
<dbReference type="AlphaFoldDB" id="A0A6A6LAK8"/>
<organism evidence="2 3">
    <name type="scientific">Hevea brasiliensis</name>
    <name type="common">Para rubber tree</name>
    <name type="synonym">Siphonia brasiliensis</name>
    <dbReference type="NCBI Taxonomy" id="3981"/>
    <lineage>
        <taxon>Eukaryota</taxon>
        <taxon>Viridiplantae</taxon>
        <taxon>Streptophyta</taxon>
        <taxon>Embryophyta</taxon>
        <taxon>Tracheophyta</taxon>
        <taxon>Spermatophyta</taxon>
        <taxon>Magnoliopsida</taxon>
        <taxon>eudicotyledons</taxon>
        <taxon>Gunneridae</taxon>
        <taxon>Pentapetalae</taxon>
        <taxon>rosids</taxon>
        <taxon>fabids</taxon>
        <taxon>Malpighiales</taxon>
        <taxon>Euphorbiaceae</taxon>
        <taxon>Crotonoideae</taxon>
        <taxon>Micrandreae</taxon>
        <taxon>Hevea</taxon>
    </lineage>
</organism>
<evidence type="ECO:0000313" key="2">
    <source>
        <dbReference type="EMBL" id="KAF2297143.1"/>
    </source>
</evidence>
<proteinExistence type="predicted"/>
<reference evidence="2 3" key="1">
    <citation type="journal article" date="2020" name="Mol. Plant">
        <title>The Chromosome-Based Rubber Tree Genome Provides New Insights into Spurge Genome Evolution and Rubber Biosynthesis.</title>
        <authorList>
            <person name="Liu J."/>
            <person name="Shi C."/>
            <person name="Shi C.C."/>
            <person name="Li W."/>
            <person name="Zhang Q.J."/>
            <person name="Zhang Y."/>
            <person name="Li K."/>
            <person name="Lu H.F."/>
            <person name="Shi C."/>
            <person name="Zhu S.T."/>
            <person name="Xiao Z.Y."/>
            <person name="Nan H."/>
            <person name="Yue Y."/>
            <person name="Zhu X.G."/>
            <person name="Wu Y."/>
            <person name="Hong X.N."/>
            <person name="Fan G.Y."/>
            <person name="Tong Y."/>
            <person name="Zhang D."/>
            <person name="Mao C.L."/>
            <person name="Liu Y.L."/>
            <person name="Hao S.J."/>
            <person name="Liu W.Q."/>
            <person name="Lv M.Q."/>
            <person name="Zhang H.B."/>
            <person name="Liu Y."/>
            <person name="Hu-Tang G.R."/>
            <person name="Wang J.P."/>
            <person name="Wang J.H."/>
            <person name="Sun Y.H."/>
            <person name="Ni S.B."/>
            <person name="Chen W.B."/>
            <person name="Zhang X.C."/>
            <person name="Jiao Y.N."/>
            <person name="Eichler E.E."/>
            <person name="Li G.H."/>
            <person name="Liu X."/>
            <person name="Gao L.Z."/>
        </authorList>
    </citation>
    <scope>NUCLEOTIDE SEQUENCE [LARGE SCALE GENOMIC DNA]</scope>
    <source>
        <strain evidence="3">cv. GT1</strain>
        <tissue evidence="2">Leaf</tissue>
    </source>
</reference>
<dbReference type="PANTHER" id="PTHR31973">
    <property type="entry name" value="POLYPROTEIN, PUTATIVE-RELATED"/>
    <property type="match status" value="1"/>
</dbReference>
<feature type="region of interest" description="Disordered" evidence="1">
    <location>
        <begin position="333"/>
        <end position="377"/>
    </location>
</feature>
<feature type="region of interest" description="Disordered" evidence="1">
    <location>
        <begin position="69"/>
        <end position="118"/>
    </location>
</feature>
<evidence type="ECO:0008006" key="4">
    <source>
        <dbReference type="Google" id="ProtNLM"/>
    </source>
</evidence>
<feature type="compositionally biased region" description="Basic residues" evidence="1">
    <location>
        <begin position="345"/>
        <end position="355"/>
    </location>
</feature>
<dbReference type="EMBL" id="JAAGAX010000012">
    <property type="protein sequence ID" value="KAF2297143.1"/>
    <property type="molecule type" value="Genomic_DNA"/>
</dbReference>
<name>A0A6A6LAK8_HEVBR</name>
<evidence type="ECO:0000256" key="1">
    <source>
        <dbReference type="SAM" id="MobiDB-lite"/>
    </source>
</evidence>
<keyword evidence="3" id="KW-1185">Reference proteome</keyword>
<dbReference type="PANTHER" id="PTHR31973:SF187">
    <property type="entry name" value="MUTATOR TRANSPOSASE MUDRA PROTEIN"/>
    <property type="match status" value="1"/>
</dbReference>
<comment type="caution">
    <text evidence="2">The sequence shown here is derived from an EMBL/GenBank/DDBJ whole genome shotgun (WGS) entry which is preliminary data.</text>
</comment>
<gene>
    <name evidence="2" type="ORF">GH714_018128</name>
</gene>
<sequence>MAVECYYTLVLTYNGKTDEILNVPVDRYSHIERLSNVYRMFDIVTCFAKFVTRDVVSVKSRPIFIELPSEDDKGSNVGNELPSENVNNASNVDDGLSTQGSTPDNVERDMPVNTMGKGMAVNTKGRGLSVPLKGRGSCDGWSDYACDNEGSLDAVKKILPNAYNRFCYNHLFMNFKEFPGLTLRDDFKNSVKSTHSYEFWLQVKQLKWKREQKSYDLLLKIPLSQWSRHAFWLETKCDNYTNNMTESFNGWIGEYEVHESPCKFVASLERRTCGCGWWNISGLPCKDTARAIGFIRGNIEEYYDNYYSMACYLRVCARALHLVPQKDIELDDVHPPMLPPPLRRQPGRPRKVRRRDKSEPPANQWDQKLSHVLGASK</sequence>
<feature type="compositionally biased region" description="Polar residues" evidence="1">
    <location>
        <begin position="76"/>
        <end position="104"/>
    </location>
</feature>
<accession>A0A6A6LAK8</accession>
<protein>
    <recommendedName>
        <fullName evidence="4">SWIM-type domain-containing protein</fullName>
    </recommendedName>
</protein>
<dbReference type="Proteomes" id="UP000467840">
    <property type="component" value="Chromosome 18"/>
</dbReference>